<dbReference type="PANTHER" id="PTHR43649">
    <property type="entry name" value="ARABINOSE-BINDING PROTEIN-RELATED"/>
    <property type="match status" value="1"/>
</dbReference>
<gene>
    <name evidence="4" type="ORF">G3A44_03655</name>
</gene>
<evidence type="ECO:0000313" key="5">
    <source>
        <dbReference type="Proteomes" id="UP000484255"/>
    </source>
</evidence>
<dbReference type="PANTHER" id="PTHR43649:SF11">
    <property type="entry name" value="ABC TRANSPORTER SUBSTRATE-BINDING PROTEIN YESO-RELATED"/>
    <property type="match status" value="1"/>
</dbReference>
<dbReference type="Pfam" id="PF01547">
    <property type="entry name" value="SBP_bac_1"/>
    <property type="match status" value="1"/>
</dbReference>
<comment type="similarity">
    <text evidence="2">Belongs to the bacterial solute-binding protein 1 family.</text>
</comment>
<sequence>MQRRSFSALASTLAATLAAPVLLSAAAPALAQEPVTLRFSWWGGGERHETTLKAIAAFEAKNPGVKIKGEYMGFGGYQERLTTQIAGGSEPDIMQINWAWLATYSKRGDGFLDLGQFKQHLALKEFSEEEVRMGTVAGKLNGLPTSYTARLFVWNRAALERAGLKMPTTWEELFAAGKSFQAKNGDKAYVIDGELYDMLLLSQTYIHQKYGTPYVDPAEAKVAMSPQALLEWVQTYRRLVEGKVATPLPYRASLGGAEKPTEQQPDWVTGTWAGNYTWDSVLRLRASTLNKEQKLDIGDFLTLPGAKNSGMFGRPSLLFVASKRTKHAEVAAKFINFMLTDPEAARILGLTRGIPAADSQFSVLAAEKRIDALEQKAYLQIKAAKDAGRISLPSPLFESPRVQKFMREVFEQVAYGKITDQQAAARLMDEGNAMLARLK</sequence>
<dbReference type="RefSeq" id="WP_163456147.1">
    <property type="nucleotide sequence ID" value="NZ_JAAGOH010000003.1"/>
</dbReference>
<dbReference type="Gene3D" id="3.40.190.10">
    <property type="entry name" value="Periplasmic binding protein-like II"/>
    <property type="match status" value="2"/>
</dbReference>
<dbReference type="InterPro" id="IPR050490">
    <property type="entry name" value="Bact_solute-bd_prot1"/>
</dbReference>
<evidence type="ECO:0000256" key="3">
    <source>
        <dbReference type="SAM" id="SignalP"/>
    </source>
</evidence>
<organism evidence="4 5">
    <name type="scientific">Ideonella livida</name>
    <dbReference type="NCBI Taxonomy" id="2707176"/>
    <lineage>
        <taxon>Bacteria</taxon>
        <taxon>Pseudomonadati</taxon>
        <taxon>Pseudomonadota</taxon>
        <taxon>Betaproteobacteria</taxon>
        <taxon>Burkholderiales</taxon>
        <taxon>Sphaerotilaceae</taxon>
        <taxon>Ideonella</taxon>
    </lineage>
</organism>
<evidence type="ECO:0000256" key="2">
    <source>
        <dbReference type="ARBA" id="ARBA00008520"/>
    </source>
</evidence>
<comment type="subcellular location">
    <subcellularLocation>
        <location evidence="1">Periplasm</location>
    </subcellularLocation>
</comment>
<comment type="caution">
    <text evidence="4">The sequence shown here is derived from an EMBL/GenBank/DDBJ whole genome shotgun (WGS) entry which is preliminary data.</text>
</comment>
<dbReference type="InterPro" id="IPR006059">
    <property type="entry name" value="SBP"/>
</dbReference>
<keyword evidence="5" id="KW-1185">Reference proteome</keyword>
<reference evidence="4 5" key="1">
    <citation type="submission" date="2020-02" db="EMBL/GenBank/DDBJ databases">
        <title>Ideonella bacterium strain TBM-1.</title>
        <authorList>
            <person name="Chen W.-M."/>
        </authorList>
    </citation>
    <scope>NUCLEOTIDE SEQUENCE [LARGE SCALE GENOMIC DNA]</scope>
    <source>
        <strain evidence="4 5">TBM-1</strain>
    </source>
</reference>
<feature type="chain" id="PRO_5028912764" evidence="3">
    <location>
        <begin position="32"/>
        <end position="439"/>
    </location>
</feature>
<name>A0A7C9TJK4_9BURK</name>
<protein>
    <submittedName>
        <fullName evidence="4">Extracellular solute-binding protein</fullName>
    </submittedName>
</protein>
<proteinExistence type="inferred from homology"/>
<dbReference type="Proteomes" id="UP000484255">
    <property type="component" value="Unassembled WGS sequence"/>
</dbReference>
<dbReference type="EMBL" id="JAAGOH010000003">
    <property type="protein sequence ID" value="NDY90287.1"/>
    <property type="molecule type" value="Genomic_DNA"/>
</dbReference>
<dbReference type="GO" id="GO:0042597">
    <property type="term" value="C:periplasmic space"/>
    <property type="evidence" value="ECO:0007669"/>
    <property type="project" value="UniProtKB-SubCell"/>
</dbReference>
<evidence type="ECO:0000256" key="1">
    <source>
        <dbReference type="ARBA" id="ARBA00004418"/>
    </source>
</evidence>
<dbReference type="AlphaFoldDB" id="A0A7C9TJK4"/>
<keyword evidence="3" id="KW-0732">Signal</keyword>
<dbReference type="SUPFAM" id="SSF53850">
    <property type="entry name" value="Periplasmic binding protein-like II"/>
    <property type="match status" value="1"/>
</dbReference>
<feature type="signal peptide" evidence="3">
    <location>
        <begin position="1"/>
        <end position="31"/>
    </location>
</feature>
<accession>A0A7C9TJK4</accession>
<evidence type="ECO:0000313" key="4">
    <source>
        <dbReference type="EMBL" id="NDY90287.1"/>
    </source>
</evidence>